<name>A0A418VPB0_9PROT</name>
<comment type="caution">
    <text evidence="1">The sequence shown here is derived from an EMBL/GenBank/DDBJ whole genome shotgun (WGS) entry which is preliminary data.</text>
</comment>
<dbReference type="Proteomes" id="UP000283458">
    <property type="component" value="Unassembled WGS sequence"/>
</dbReference>
<evidence type="ECO:0000313" key="2">
    <source>
        <dbReference type="Proteomes" id="UP000283458"/>
    </source>
</evidence>
<accession>A0A418VPB0</accession>
<keyword evidence="2" id="KW-1185">Reference proteome</keyword>
<organism evidence="1 2">
    <name type="scientific">Azospirillum cavernae</name>
    <dbReference type="NCBI Taxonomy" id="2320860"/>
    <lineage>
        <taxon>Bacteria</taxon>
        <taxon>Pseudomonadati</taxon>
        <taxon>Pseudomonadota</taxon>
        <taxon>Alphaproteobacteria</taxon>
        <taxon>Rhodospirillales</taxon>
        <taxon>Azospirillaceae</taxon>
        <taxon>Azospirillum</taxon>
    </lineage>
</organism>
<gene>
    <name evidence="1" type="ORF">D3877_23480</name>
</gene>
<protein>
    <submittedName>
        <fullName evidence="1">Uncharacterized protein</fullName>
    </submittedName>
</protein>
<sequence length="110" mass="11695">MSGLVNADAPLIRMARGAARWLMGLDGDEDPDRVTYRVYTGWGSDTDGGRFPGLEVPVAEADGGIFGVGETRDPVTQSVVPSVDRKGNITVFPLSAFDNPNFTLDGGDYS</sequence>
<dbReference type="AlphaFoldDB" id="A0A418VPB0"/>
<reference evidence="1 2" key="1">
    <citation type="submission" date="2018-09" db="EMBL/GenBank/DDBJ databases">
        <authorList>
            <person name="Zhu H."/>
        </authorList>
    </citation>
    <scope>NUCLEOTIDE SEQUENCE [LARGE SCALE GENOMIC DNA]</scope>
    <source>
        <strain evidence="1 2">K2W22B-5</strain>
    </source>
</reference>
<dbReference type="EMBL" id="QYUL01000004">
    <property type="protein sequence ID" value="RJF78095.1"/>
    <property type="molecule type" value="Genomic_DNA"/>
</dbReference>
<evidence type="ECO:0000313" key="1">
    <source>
        <dbReference type="EMBL" id="RJF78095.1"/>
    </source>
</evidence>
<proteinExistence type="predicted"/>